<name>A0A4Y8W9X9_9VIBR</name>
<evidence type="ECO:0000256" key="1">
    <source>
        <dbReference type="ARBA" id="ARBA00022598"/>
    </source>
</evidence>
<protein>
    <submittedName>
        <fullName evidence="6">ATP-grasp domain-containing protein</fullName>
    </submittedName>
</protein>
<dbReference type="GO" id="GO:0046872">
    <property type="term" value="F:metal ion binding"/>
    <property type="evidence" value="ECO:0007669"/>
    <property type="project" value="InterPro"/>
</dbReference>
<dbReference type="GO" id="GO:0016874">
    <property type="term" value="F:ligase activity"/>
    <property type="evidence" value="ECO:0007669"/>
    <property type="project" value="UniProtKB-KW"/>
</dbReference>
<comment type="caution">
    <text evidence="6">The sequence shown here is derived from an EMBL/GenBank/DDBJ whole genome shotgun (WGS) entry which is preliminary data.</text>
</comment>
<keyword evidence="7" id="KW-1185">Reference proteome</keyword>
<sequence length="387" mass="43621">MKSIIIVGGQDEIYENINLKEFDVISIQLENNIGINTAEYCAEVIPVSEFTVQEVERAALIAIDKYPISAMFGFAEFTILPAVEVAEKLNVPSLDKRISELCRIKPKLRTFLENSAFHLPFIEIRCLSEAKLFAEQYGYPLVVKDTMGAGSSNVSVCHDLDQLVHASQSLLSEFGVALLETYCGGHEYSVETLTLNGQHYVLGITEKFLIPGTVVEDSHIFPAPVCDKTKYRIERAAIDLLSALDHYHGPMHIEFKVDGDDVRLIEVNNRGGGDYIWEMVLTATGVNLIENTVRGFFDKSIKLQNYQPKSSLAYISLYKKLDIDLLKESLSRLVDILRFQFDHDDFERSINNSTDRPGFCLLKRNLQQGHIADCIENINSIINKNTF</sequence>
<keyword evidence="1" id="KW-0436">Ligase</keyword>
<dbReference type="Proteomes" id="UP000297753">
    <property type="component" value="Unassembled WGS sequence"/>
</dbReference>
<dbReference type="Gene3D" id="3.30.470.20">
    <property type="entry name" value="ATP-grasp fold, B domain"/>
    <property type="match status" value="1"/>
</dbReference>
<evidence type="ECO:0000256" key="2">
    <source>
        <dbReference type="ARBA" id="ARBA00022741"/>
    </source>
</evidence>
<dbReference type="OrthoDB" id="9769623at2"/>
<evidence type="ECO:0000313" key="7">
    <source>
        <dbReference type="Proteomes" id="UP000297753"/>
    </source>
</evidence>
<dbReference type="RefSeq" id="WP_052441999.1">
    <property type="nucleotide sequence ID" value="NZ_SATR01000055.1"/>
</dbReference>
<dbReference type="Gene3D" id="3.30.1490.20">
    <property type="entry name" value="ATP-grasp fold, A domain"/>
    <property type="match status" value="1"/>
</dbReference>
<gene>
    <name evidence="6" type="ORF">ELS82_21380</name>
</gene>
<accession>A0A4Y8W9X9</accession>
<dbReference type="InterPro" id="IPR011761">
    <property type="entry name" value="ATP-grasp"/>
</dbReference>
<dbReference type="AlphaFoldDB" id="A0A4Y8W9X9"/>
<organism evidence="6 7">
    <name type="scientific">Vibrio ouci</name>
    <dbReference type="NCBI Taxonomy" id="2499078"/>
    <lineage>
        <taxon>Bacteria</taxon>
        <taxon>Pseudomonadati</taxon>
        <taxon>Pseudomonadota</taxon>
        <taxon>Gammaproteobacteria</taxon>
        <taxon>Vibrionales</taxon>
        <taxon>Vibrionaceae</taxon>
        <taxon>Vibrio</taxon>
    </lineage>
</organism>
<evidence type="ECO:0000256" key="4">
    <source>
        <dbReference type="PROSITE-ProRule" id="PRU00409"/>
    </source>
</evidence>
<evidence type="ECO:0000256" key="3">
    <source>
        <dbReference type="ARBA" id="ARBA00022840"/>
    </source>
</evidence>
<keyword evidence="3 4" id="KW-0067">ATP-binding</keyword>
<reference evidence="6 7" key="1">
    <citation type="submission" date="2019-01" db="EMBL/GenBank/DDBJ databases">
        <title>Vibrio BEI176 sp. nov, a marine bacterium isolated from China: eastern marignal seas.</title>
        <authorList>
            <person name="Li B."/>
        </authorList>
    </citation>
    <scope>NUCLEOTIDE SEQUENCE [LARGE SCALE GENOMIC DNA]</scope>
    <source>
        <strain evidence="6 7">BEI176</strain>
    </source>
</reference>
<dbReference type="Pfam" id="PF13535">
    <property type="entry name" value="ATP-grasp_4"/>
    <property type="match status" value="1"/>
</dbReference>
<dbReference type="InterPro" id="IPR013815">
    <property type="entry name" value="ATP_grasp_subdomain_1"/>
</dbReference>
<dbReference type="PANTHER" id="PTHR43585:SF2">
    <property type="entry name" value="ATP-GRASP ENZYME FSQD"/>
    <property type="match status" value="1"/>
</dbReference>
<evidence type="ECO:0000259" key="5">
    <source>
        <dbReference type="PROSITE" id="PS50975"/>
    </source>
</evidence>
<dbReference type="Gene3D" id="3.40.50.20">
    <property type="match status" value="1"/>
</dbReference>
<proteinExistence type="predicted"/>
<feature type="domain" description="ATP-grasp" evidence="5">
    <location>
        <begin position="108"/>
        <end position="297"/>
    </location>
</feature>
<evidence type="ECO:0000313" key="6">
    <source>
        <dbReference type="EMBL" id="TFH89604.1"/>
    </source>
</evidence>
<dbReference type="EMBL" id="SATR01000055">
    <property type="protein sequence ID" value="TFH89604.1"/>
    <property type="molecule type" value="Genomic_DNA"/>
</dbReference>
<keyword evidence="2 4" id="KW-0547">Nucleotide-binding</keyword>
<dbReference type="GO" id="GO:0005524">
    <property type="term" value="F:ATP binding"/>
    <property type="evidence" value="ECO:0007669"/>
    <property type="project" value="UniProtKB-UniRule"/>
</dbReference>
<dbReference type="PANTHER" id="PTHR43585">
    <property type="entry name" value="FUMIPYRROLE BIOSYNTHESIS PROTEIN C"/>
    <property type="match status" value="1"/>
</dbReference>
<dbReference type="InterPro" id="IPR052032">
    <property type="entry name" value="ATP-dep_AA_Ligase"/>
</dbReference>
<dbReference type="PROSITE" id="PS50975">
    <property type="entry name" value="ATP_GRASP"/>
    <property type="match status" value="1"/>
</dbReference>
<dbReference type="SUPFAM" id="SSF56059">
    <property type="entry name" value="Glutathione synthetase ATP-binding domain-like"/>
    <property type="match status" value="1"/>
</dbReference>